<dbReference type="PANTHER" id="PTHR30616:SF2">
    <property type="entry name" value="PURINE NUCLEOSIDE PHOSPHORYLASE LACC1"/>
    <property type="match status" value="1"/>
</dbReference>
<keyword evidence="6" id="KW-0862">Zinc</keyword>
<gene>
    <name evidence="11" type="ORF">SAMN05444165_4047</name>
</gene>
<dbReference type="NCBIfam" id="TIGR00726">
    <property type="entry name" value="peptidoglycan editing factor PgeF"/>
    <property type="match status" value="1"/>
</dbReference>
<keyword evidence="4" id="KW-0479">Metal-binding</keyword>
<protein>
    <recommendedName>
        <fullName evidence="10">Purine nucleoside phosphorylase</fullName>
    </recommendedName>
</protein>
<evidence type="ECO:0000256" key="8">
    <source>
        <dbReference type="ARBA" id="ARBA00048968"/>
    </source>
</evidence>
<dbReference type="GO" id="GO:0016787">
    <property type="term" value="F:hydrolase activity"/>
    <property type="evidence" value="ECO:0007669"/>
    <property type="project" value="UniProtKB-KW"/>
</dbReference>
<accession>A0A1N6KP75</accession>
<comment type="catalytic activity">
    <reaction evidence="8">
        <text>adenosine + phosphate = alpha-D-ribose 1-phosphate + adenine</text>
        <dbReference type="Rhea" id="RHEA:27642"/>
        <dbReference type="ChEBI" id="CHEBI:16335"/>
        <dbReference type="ChEBI" id="CHEBI:16708"/>
        <dbReference type="ChEBI" id="CHEBI:43474"/>
        <dbReference type="ChEBI" id="CHEBI:57720"/>
        <dbReference type="EC" id="2.4.2.1"/>
    </reaction>
    <physiologicalReaction direction="left-to-right" evidence="8">
        <dbReference type="Rhea" id="RHEA:27643"/>
    </physiologicalReaction>
</comment>
<keyword evidence="3" id="KW-0808">Transferase</keyword>
<dbReference type="PANTHER" id="PTHR30616">
    <property type="entry name" value="UNCHARACTERIZED PROTEIN YFIH"/>
    <property type="match status" value="1"/>
</dbReference>
<evidence type="ECO:0000256" key="3">
    <source>
        <dbReference type="ARBA" id="ARBA00022679"/>
    </source>
</evidence>
<sequence>MTQPDATQSAATPPELTLADVLQPAWRVAPRVRSLVTTRNGGVSLPPFGRWHDGVETPGGLNLGRLAGDDPACVEQNRARLMSLTGGAEAAWLQQVHGADVVDAHEVLARARKGEPLMRADASVTNQPGTICVVMIADCMPVLLCDADGCAVGAAHAGWRGLAAGVVEKTAQRVADLAGTQPGALHAYLGPSIGPATFEVGADVRDAFMNGAEDSQREATARAFVPRPEAAGKYLADLPALARLRLQRLGVTQITGGDTCTVTQRERFYSYRRDRVTGRMAALIWLAD</sequence>
<dbReference type="GO" id="GO:0017061">
    <property type="term" value="F:S-methyl-5-thioadenosine phosphorylase activity"/>
    <property type="evidence" value="ECO:0007669"/>
    <property type="project" value="UniProtKB-EC"/>
</dbReference>
<comment type="catalytic activity">
    <reaction evidence="9">
        <text>S-methyl-5'-thioadenosine + phosphate = 5-(methylsulfanyl)-alpha-D-ribose 1-phosphate + adenine</text>
        <dbReference type="Rhea" id="RHEA:11852"/>
        <dbReference type="ChEBI" id="CHEBI:16708"/>
        <dbReference type="ChEBI" id="CHEBI:17509"/>
        <dbReference type="ChEBI" id="CHEBI:43474"/>
        <dbReference type="ChEBI" id="CHEBI:58533"/>
        <dbReference type="EC" id="2.4.2.28"/>
    </reaction>
    <physiologicalReaction direction="left-to-right" evidence="9">
        <dbReference type="Rhea" id="RHEA:11853"/>
    </physiologicalReaction>
</comment>
<dbReference type="RefSeq" id="WP_074298534.1">
    <property type="nucleotide sequence ID" value="NZ_FSRU01000002.1"/>
</dbReference>
<evidence type="ECO:0000256" key="1">
    <source>
        <dbReference type="ARBA" id="ARBA00000553"/>
    </source>
</evidence>
<dbReference type="InterPro" id="IPR038371">
    <property type="entry name" value="Cu_polyphenol_OxRdtase_sf"/>
</dbReference>
<evidence type="ECO:0000256" key="6">
    <source>
        <dbReference type="ARBA" id="ARBA00022833"/>
    </source>
</evidence>
<evidence type="ECO:0000256" key="10">
    <source>
        <dbReference type="RuleBase" id="RU361274"/>
    </source>
</evidence>
<evidence type="ECO:0000313" key="12">
    <source>
        <dbReference type="Proteomes" id="UP000185151"/>
    </source>
</evidence>
<dbReference type="InterPro" id="IPR011324">
    <property type="entry name" value="Cytotoxic_necrot_fac-like_cat"/>
</dbReference>
<dbReference type="AlphaFoldDB" id="A0A1N6KP75"/>
<comment type="catalytic activity">
    <reaction evidence="7">
        <text>adenosine + H2O + H(+) = inosine + NH4(+)</text>
        <dbReference type="Rhea" id="RHEA:24408"/>
        <dbReference type="ChEBI" id="CHEBI:15377"/>
        <dbReference type="ChEBI" id="CHEBI:15378"/>
        <dbReference type="ChEBI" id="CHEBI:16335"/>
        <dbReference type="ChEBI" id="CHEBI:17596"/>
        <dbReference type="ChEBI" id="CHEBI:28938"/>
        <dbReference type="EC" id="3.5.4.4"/>
    </reaction>
    <physiologicalReaction direction="left-to-right" evidence="7">
        <dbReference type="Rhea" id="RHEA:24409"/>
    </physiologicalReaction>
</comment>
<evidence type="ECO:0000256" key="2">
    <source>
        <dbReference type="ARBA" id="ARBA00007353"/>
    </source>
</evidence>
<keyword evidence="12" id="KW-1185">Reference proteome</keyword>
<proteinExistence type="inferred from homology"/>
<dbReference type="OrthoDB" id="4279at2"/>
<comment type="similarity">
    <text evidence="2 10">Belongs to the purine nucleoside phosphorylase YfiH/LACC1 family.</text>
</comment>
<dbReference type="Pfam" id="PF02578">
    <property type="entry name" value="Cu-oxidase_4"/>
    <property type="match status" value="1"/>
</dbReference>
<dbReference type="SUPFAM" id="SSF64438">
    <property type="entry name" value="CNF1/YfiH-like putative cysteine hydrolases"/>
    <property type="match status" value="1"/>
</dbReference>
<evidence type="ECO:0000313" key="11">
    <source>
        <dbReference type="EMBL" id="SIO58167.1"/>
    </source>
</evidence>
<keyword evidence="5" id="KW-0378">Hydrolase</keyword>
<reference evidence="11 12" key="1">
    <citation type="submission" date="2016-11" db="EMBL/GenBank/DDBJ databases">
        <authorList>
            <person name="Jaros S."/>
            <person name="Januszkiewicz K."/>
            <person name="Wedrychowicz H."/>
        </authorList>
    </citation>
    <scope>NUCLEOTIDE SEQUENCE [LARGE SCALE GENOMIC DNA]</scope>
    <source>
        <strain evidence="11 12">GAS95</strain>
    </source>
</reference>
<dbReference type="InterPro" id="IPR003730">
    <property type="entry name" value="Cu_polyphenol_OxRdtase"/>
</dbReference>
<dbReference type="Proteomes" id="UP000185151">
    <property type="component" value="Unassembled WGS sequence"/>
</dbReference>
<organism evidence="11 12">
    <name type="scientific">Paraburkholderia phenazinium</name>
    <dbReference type="NCBI Taxonomy" id="60549"/>
    <lineage>
        <taxon>Bacteria</taxon>
        <taxon>Pseudomonadati</taxon>
        <taxon>Pseudomonadota</taxon>
        <taxon>Betaproteobacteria</taxon>
        <taxon>Burkholderiales</taxon>
        <taxon>Burkholderiaceae</taxon>
        <taxon>Paraburkholderia</taxon>
    </lineage>
</organism>
<comment type="catalytic activity">
    <reaction evidence="1">
        <text>inosine + phosphate = alpha-D-ribose 1-phosphate + hypoxanthine</text>
        <dbReference type="Rhea" id="RHEA:27646"/>
        <dbReference type="ChEBI" id="CHEBI:17368"/>
        <dbReference type="ChEBI" id="CHEBI:17596"/>
        <dbReference type="ChEBI" id="CHEBI:43474"/>
        <dbReference type="ChEBI" id="CHEBI:57720"/>
        <dbReference type="EC" id="2.4.2.1"/>
    </reaction>
    <physiologicalReaction direction="left-to-right" evidence="1">
        <dbReference type="Rhea" id="RHEA:27647"/>
    </physiologicalReaction>
</comment>
<dbReference type="EMBL" id="FSRU01000002">
    <property type="protein sequence ID" value="SIO58167.1"/>
    <property type="molecule type" value="Genomic_DNA"/>
</dbReference>
<dbReference type="CDD" id="cd16833">
    <property type="entry name" value="YfiH"/>
    <property type="match status" value="1"/>
</dbReference>
<evidence type="ECO:0000256" key="4">
    <source>
        <dbReference type="ARBA" id="ARBA00022723"/>
    </source>
</evidence>
<evidence type="ECO:0000256" key="7">
    <source>
        <dbReference type="ARBA" id="ARBA00047989"/>
    </source>
</evidence>
<dbReference type="GO" id="GO:0005507">
    <property type="term" value="F:copper ion binding"/>
    <property type="evidence" value="ECO:0007669"/>
    <property type="project" value="TreeGrafter"/>
</dbReference>
<name>A0A1N6KP75_9BURK</name>
<evidence type="ECO:0000256" key="9">
    <source>
        <dbReference type="ARBA" id="ARBA00049893"/>
    </source>
</evidence>
<evidence type="ECO:0000256" key="5">
    <source>
        <dbReference type="ARBA" id="ARBA00022801"/>
    </source>
</evidence>
<dbReference type="Gene3D" id="3.60.140.10">
    <property type="entry name" value="CNF1/YfiH-like putative cysteine hydrolases"/>
    <property type="match status" value="1"/>
</dbReference>